<dbReference type="GO" id="GO:0016020">
    <property type="term" value="C:membrane"/>
    <property type="evidence" value="ECO:0007669"/>
    <property type="project" value="UniProtKB-SubCell"/>
</dbReference>
<keyword evidence="6" id="KW-0325">Glycoprotein</keyword>
<accession>A0A7K6NVV9</accession>
<dbReference type="EMBL" id="VZRU01017830">
    <property type="protein sequence ID" value="NWW53170.1"/>
    <property type="molecule type" value="Genomic_DNA"/>
</dbReference>
<comment type="caution">
    <text evidence="7">The sequence shown here is derived from an EMBL/GenBank/DDBJ whole genome shotgun (WGS) entry which is preliminary data.</text>
</comment>
<evidence type="ECO:0000256" key="2">
    <source>
        <dbReference type="ARBA" id="ARBA00011016"/>
    </source>
</evidence>
<evidence type="ECO:0000256" key="1">
    <source>
        <dbReference type="ARBA" id="ARBA00004370"/>
    </source>
</evidence>
<keyword evidence="3" id="KW-0732">Signal</keyword>
<keyword evidence="4" id="KW-0130">Cell adhesion</keyword>
<dbReference type="GO" id="GO:0009986">
    <property type="term" value="C:cell surface"/>
    <property type="evidence" value="ECO:0007669"/>
    <property type="project" value="TreeGrafter"/>
</dbReference>
<dbReference type="InterPro" id="IPR026664">
    <property type="entry name" value="Stereocilin-rel"/>
</dbReference>
<keyword evidence="5" id="KW-0472">Membrane</keyword>
<keyword evidence="8" id="KW-1185">Reference proteome</keyword>
<organism evidence="7 8">
    <name type="scientific">Pedionomus torquatus</name>
    <name type="common">Plains-wanderer</name>
    <dbReference type="NCBI Taxonomy" id="227192"/>
    <lineage>
        <taxon>Eukaryota</taxon>
        <taxon>Metazoa</taxon>
        <taxon>Chordata</taxon>
        <taxon>Craniata</taxon>
        <taxon>Vertebrata</taxon>
        <taxon>Euteleostomi</taxon>
        <taxon>Archelosauria</taxon>
        <taxon>Archosauria</taxon>
        <taxon>Dinosauria</taxon>
        <taxon>Saurischia</taxon>
        <taxon>Theropoda</taxon>
        <taxon>Coelurosauria</taxon>
        <taxon>Aves</taxon>
        <taxon>Neognathae</taxon>
        <taxon>Neoaves</taxon>
        <taxon>Charadriiformes</taxon>
        <taxon>Pedionomidae</taxon>
        <taxon>Pedionomus</taxon>
    </lineage>
</organism>
<dbReference type="AlphaFoldDB" id="A0A7K6NVV9"/>
<name>A0A7K6NVV9_PEDTO</name>
<sequence>ASAIIRRYVGLGNALNATALSAIGTRYTCLLNVTELNMIDSNSLKLASVNLSACSQTTKDILYAKAKRAFSDQHYLPAYYELIEPYLGGAPGADLKALSKDGVNMEVSTLAQLRRDSLMSLTIPEVQNLLGVNIRDLYKWQNQSPIKEWVHRQRQSELDKLNVSLTGGTQEGYMNISPPKY</sequence>
<dbReference type="Proteomes" id="UP000565207">
    <property type="component" value="Unassembled WGS sequence"/>
</dbReference>
<dbReference type="PANTHER" id="PTHR23412:SF6">
    <property type="entry name" value="MESOTHELIN"/>
    <property type="match status" value="1"/>
</dbReference>
<gene>
    <name evidence="7" type="primary">Msln_1</name>
    <name evidence="7" type="ORF">PEDTOR_R11543</name>
</gene>
<comment type="similarity">
    <text evidence="2">Belongs to the mesothelin family.</text>
</comment>
<dbReference type="Pfam" id="PF06060">
    <property type="entry name" value="Mesothelin"/>
    <property type="match status" value="1"/>
</dbReference>
<dbReference type="PANTHER" id="PTHR23412">
    <property type="entry name" value="STEREOCILIN RELATED"/>
    <property type="match status" value="1"/>
</dbReference>
<dbReference type="InterPro" id="IPR010335">
    <property type="entry name" value="Mesothelin"/>
</dbReference>
<proteinExistence type="inferred from homology"/>
<protein>
    <submittedName>
        <fullName evidence="7">MSLN protein</fullName>
    </submittedName>
</protein>
<feature type="non-terminal residue" evidence="7">
    <location>
        <position position="1"/>
    </location>
</feature>
<reference evidence="7 8" key="1">
    <citation type="submission" date="2019-09" db="EMBL/GenBank/DDBJ databases">
        <title>Bird 10,000 Genomes (B10K) Project - Family phase.</title>
        <authorList>
            <person name="Zhang G."/>
        </authorList>
    </citation>
    <scope>NUCLEOTIDE SEQUENCE [LARGE SCALE GENOMIC DNA]</scope>
    <source>
        <strain evidence="7">B10K-DU-029-80</strain>
        <tissue evidence="7">Muscle</tissue>
    </source>
</reference>
<evidence type="ECO:0000313" key="8">
    <source>
        <dbReference type="Proteomes" id="UP000565207"/>
    </source>
</evidence>
<feature type="non-terminal residue" evidence="7">
    <location>
        <position position="181"/>
    </location>
</feature>
<evidence type="ECO:0000256" key="5">
    <source>
        <dbReference type="ARBA" id="ARBA00023136"/>
    </source>
</evidence>
<evidence type="ECO:0000256" key="4">
    <source>
        <dbReference type="ARBA" id="ARBA00022889"/>
    </source>
</evidence>
<dbReference type="GO" id="GO:0007160">
    <property type="term" value="P:cell-matrix adhesion"/>
    <property type="evidence" value="ECO:0007669"/>
    <property type="project" value="TreeGrafter"/>
</dbReference>
<evidence type="ECO:0000256" key="3">
    <source>
        <dbReference type="ARBA" id="ARBA00022729"/>
    </source>
</evidence>
<evidence type="ECO:0000313" key="7">
    <source>
        <dbReference type="EMBL" id="NWW53170.1"/>
    </source>
</evidence>
<comment type="subcellular location">
    <subcellularLocation>
        <location evidence="1">Membrane</location>
    </subcellularLocation>
</comment>
<evidence type="ECO:0000256" key="6">
    <source>
        <dbReference type="ARBA" id="ARBA00023180"/>
    </source>
</evidence>